<dbReference type="InterPro" id="IPR041249">
    <property type="entry name" value="HEPN_DZIP3"/>
</dbReference>
<comment type="caution">
    <text evidence="3">The sequence shown here is derived from an EMBL/GenBank/DDBJ whole genome shotgun (WGS) entry which is preliminary data.</text>
</comment>
<organism evidence="3 4">
    <name type="scientific">Stylophora pistillata</name>
    <name type="common">Smooth cauliflower coral</name>
    <dbReference type="NCBI Taxonomy" id="50429"/>
    <lineage>
        <taxon>Eukaryota</taxon>
        <taxon>Metazoa</taxon>
        <taxon>Cnidaria</taxon>
        <taxon>Anthozoa</taxon>
        <taxon>Hexacorallia</taxon>
        <taxon>Scleractinia</taxon>
        <taxon>Astrocoeniina</taxon>
        <taxon>Pocilloporidae</taxon>
        <taxon>Stylophora</taxon>
    </lineage>
</organism>
<evidence type="ECO:0000256" key="1">
    <source>
        <dbReference type="SAM" id="Coils"/>
    </source>
</evidence>
<evidence type="ECO:0000313" key="3">
    <source>
        <dbReference type="EMBL" id="PFX20634.1"/>
    </source>
</evidence>
<protein>
    <submittedName>
        <fullName evidence="3">E3 ubiquitin-protein ligase DZIP3</fullName>
    </submittedName>
</protein>
<evidence type="ECO:0000259" key="2">
    <source>
        <dbReference type="Pfam" id="PF18738"/>
    </source>
</evidence>
<dbReference type="Proteomes" id="UP000225706">
    <property type="component" value="Unassembled WGS sequence"/>
</dbReference>
<gene>
    <name evidence="3" type="primary">DZIP3</name>
    <name evidence="3" type="ORF">AWC38_SpisGene14916</name>
</gene>
<dbReference type="EMBL" id="LSMT01000309">
    <property type="protein sequence ID" value="PFX20634.1"/>
    <property type="molecule type" value="Genomic_DNA"/>
</dbReference>
<proteinExistence type="predicted"/>
<feature type="domain" description="DZIP3-like HEPN" evidence="2">
    <location>
        <begin position="183"/>
        <end position="324"/>
    </location>
</feature>
<dbReference type="AlphaFoldDB" id="A0A2B4RQC0"/>
<sequence length="499" mass="56832">MIQAETKTDLLALWQMYLEVFAKSGDHVMLRTRRNSDSVVYIKPKENEVTVILSELKEAQIEFQKEKIESLEKQNASLRERLEELELMTDGPSELNPLSLQRVVDWECHSNVSLETGFWSQSKVSELEVEDLEGSHVEIPGSQPVFPTPLSRQTTNFALLCHLLLDVGTQVLGDTFDRIIPPERFQGVLMNHIATLQSLVRKRLITCSQLERLFPHSGTSVSSAQLDASTLFLLFRTICGMSCPATGWFLLPLATDISPEADLVRVRHYSNHVIGCAEHALVDDAKFQQLWSEIRKPLIRLGGPRYEDIIDALIIHNMDFDEREYNKEFSLQFVGEIDEVLKKVERTPRAMELTATSLKEEKNYARLCRLLVDIGSAVLRDSFDSWDTLPAALTDVSREADIARVRYYGNIVYAHAYCASVDDVTFNKYWRDIRDILVRLGGVKYKAAIDDLETERMDPEIECYYKELSQWKKDEASIADSGVGEIIQKLGDLVSSSFQ</sequence>
<evidence type="ECO:0000313" key="4">
    <source>
        <dbReference type="Proteomes" id="UP000225706"/>
    </source>
</evidence>
<dbReference type="OrthoDB" id="5964200at2759"/>
<feature type="domain" description="DZIP3-like HEPN" evidence="2">
    <location>
        <begin position="367"/>
        <end position="465"/>
    </location>
</feature>
<feature type="coiled-coil region" evidence="1">
    <location>
        <begin position="54"/>
        <end position="88"/>
    </location>
</feature>
<keyword evidence="1" id="KW-0175">Coiled coil</keyword>
<reference evidence="4" key="1">
    <citation type="journal article" date="2017" name="bioRxiv">
        <title>Comparative analysis of the genomes of Stylophora pistillata and Acropora digitifera provides evidence for extensive differences between species of corals.</title>
        <authorList>
            <person name="Voolstra C.R."/>
            <person name="Li Y."/>
            <person name="Liew Y.J."/>
            <person name="Baumgarten S."/>
            <person name="Zoccola D."/>
            <person name="Flot J.-F."/>
            <person name="Tambutte S."/>
            <person name="Allemand D."/>
            <person name="Aranda M."/>
        </authorList>
    </citation>
    <scope>NUCLEOTIDE SEQUENCE [LARGE SCALE GENOMIC DNA]</scope>
</reference>
<accession>A0A2B4RQC0</accession>
<name>A0A2B4RQC0_STYPI</name>
<dbReference type="Pfam" id="PF18738">
    <property type="entry name" value="HEPN_DZIP3"/>
    <property type="match status" value="2"/>
</dbReference>
<keyword evidence="4" id="KW-1185">Reference proteome</keyword>